<dbReference type="Proteomes" id="UP001299235">
    <property type="component" value="Unassembled WGS sequence"/>
</dbReference>
<feature type="coiled-coil region" evidence="1">
    <location>
        <begin position="64"/>
        <end position="96"/>
    </location>
</feature>
<keyword evidence="3" id="KW-1185">Reference proteome</keyword>
<name>A0ABS8EY20_9FIRM</name>
<organism evidence="2 3">
    <name type="scientific">Hominisplanchenecus faecis</name>
    <dbReference type="NCBI Taxonomy" id="2885351"/>
    <lineage>
        <taxon>Bacteria</taxon>
        <taxon>Bacillati</taxon>
        <taxon>Bacillota</taxon>
        <taxon>Clostridia</taxon>
        <taxon>Lachnospirales</taxon>
        <taxon>Lachnospiraceae</taxon>
        <taxon>Hominisplanchenecus</taxon>
    </lineage>
</organism>
<dbReference type="RefSeq" id="WP_173895346.1">
    <property type="nucleotide sequence ID" value="NZ_JAJEQE010000039.1"/>
</dbReference>
<evidence type="ECO:0000313" key="3">
    <source>
        <dbReference type="Proteomes" id="UP001299235"/>
    </source>
</evidence>
<dbReference type="EMBL" id="JAJEQE010000039">
    <property type="protein sequence ID" value="MCC2149718.1"/>
    <property type="molecule type" value="Genomic_DNA"/>
</dbReference>
<gene>
    <name evidence="2" type="ORF">LKD42_10710</name>
</gene>
<dbReference type="InterPro" id="IPR049886">
    <property type="entry name" value="CFI_box_CTERM_dom"/>
</dbReference>
<sequence>MSSNYTIAFAGMPALLDEQEHVMENFTFERYPDSFKRYCNKHKATLKAVEDGYLQVIDKEQFLTNMAEELANSAEKRIAEEEKKNAKEKLAANLNMCLVIYTLPAVLEMNKAPANLFSKKILEAWKAHFPKTNLKASTFKQINSGFKRKFCYITTAVCRTFGKPDDCYELNLFRNYRDHYLMEQENGEAIVYEYYDLAPTIVKHIDQRKDAKEIYRNIWDTYLSPCLGMIERGENEACKDLYISMVRDMQKKYFFEEQ</sequence>
<keyword evidence="1" id="KW-0175">Coiled coil</keyword>
<evidence type="ECO:0000256" key="1">
    <source>
        <dbReference type="SAM" id="Coils"/>
    </source>
</evidence>
<protein>
    <submittedName>
        <fullName evidence="2">Uncharacterized protein</fullName>
    </submittedName>
</protein>
<reference evidence="2 3" key="1">
    <citation type="submission" date="2021-10" db="EMBL/GenBank/DDBJ databases">
        <title>Anaerobic single-cell dispensing facilitates the cultivation of human gut bacteria.</title>
        <authorList>
            <person name="Afrizal A."/>
        </authorList>
    </citation>
    <scope>NUCLEOTIDE SEQUENCE [LARGE SCALE GENOMIC DNA]</scope>
    <source>
        <strain evidence="2 3">CLA-AA-H246</strain>
    </source>
</reference>
<comment type="caution">
    <text evidence="2">The sequence shown here is derived from an EMBL/GenBank/DDBJ whole genome shotgun (WGS) entry which is preliminary data.</text>
</comment>
<accession>A0ABS8EY20</accession>
<evidence type="ECO:0000313" key="2">
    <source>
        <dbReference type="EMBL" id="MCC2149718.1"/>
    </source>
</evidence>
<proteinExistence type="predicted"/>
<dbReference type="NCBIfam" id="NF041770">
    <property type="entry name" value="CFI_box_CTERM"/>
    <property type="match status" value="1"/>
</dbReference>